<dbReference type="GO" id="GO:0016829">
    <property type="term" value="F:lyase activity"/>
    <property type="evidence" value="ECO:0007669"/>
    <property type="project" value="UniProtKB-KW"/>
</dbReference>
<gene>
    <name evidence="7" type="primary">hisF_43</name>
    <name evidence="7" type="ORF">SDC9_150775</name>
</gene>
<sequence>MEDAQAIIKAGADKVSINTAAVDHPEIVSEIAAKFGSQCVVLAIDTKLDDGEWKVYIHGGRTPTPLNAVDWALEGERRGAGEILLTSMNNDGTKNGFALDITAAVSSAVNIPVVASGGAGTMQHFADVFQQTRASAALAASIFHFGEIPIPRLKQFLKQQNIEVRI</sequence>
<dbReference type="InterPro" id="IPR050064">
    <property type="entry name" value="IGPS_HisA/HisF"/>
</dbReference>
<evidence type="ECO:0000256" key="1">
    <source>
        <dbReference type="ARBA" id="ARBA00005091"/>
    </source>
</evidence>
<dbReference type="EMBL" id="VSSQ01049464">
    <property type="protein sequence ID" value="MPN03545.1"/>
    <property type="molecule type" value="Genomic_DNA"/>
</dbReference>
<keyword evidence="5 7" id="KW-0456">Lyase</keyword>
<dbReference type="GO" id="GO:0000107">
    <property type="term" value="F:imidazoleglycerol-phosphate synthase activity"/>
    <property type="evidence" value="ECO:0007669"/>
    <property type="project" value="InterPro"/>
</dbReference>
<reference evidence="7" key="1">
    <citation type="submission" date="2019-08" db="EMBL/GenBank/DDBJ databases">
        <authorList>
            <person name="Kucharzyk K."/>
            <person name="Murdoch R.W."/>
            <person name="Higgins S."/>
            <person name="Loffler F."/>
        </authorList>
    </citation>
    <scope>NUCLEOTIDE SEQUENCE</scope>
</reference>
<dbReference type="InterPro" id="IPR006062">
    <property type="entry name" value="His_biosynth"/>
</dbReference>
<dbReference type="EC" id="4.3.2.10" evidence="2"/>
<protein>
    <recommendedName>
        <fullName evidence="2">imidazole glycerol-phosphate synthase</fullName>
        <ecNumber evidence="2">4.3.2.10</ecNumber>
    </recommendedName>
</protein>
<organism evidence="7">
    <name type="scientific">bioreactor metagenome</name>
    <dbReference type="NCBI Taxonomy" id="1076179"/>
    <lineage>
        <taxon>unclassified sequences</taxon>
        <taxon>metagenomes</taxon>
        <taxon>ecological metagenomes</taxon>
    </lineage>
</organism>
<evidence type="ECO:0000256" key="3">
    <source>
        <dbReference type="ARBA" id="ARBA00022605"/>
    </source>
</evidence>
<dbReference type="InterPro" id="IPR011060">
    <property type="entry name" value="RibuloseP-bd_barrel"/>
</dbReference>
<dbReference type="UniPathway" id="UPA00031">
    <property type="reaction ID" value="UER00010"/>
</dbReference>
<dbReference type="PANTHER" id="PTHR21235">
    <property type="entry name" value="IMIDAZOLE GLYCEROL PHOSPHATE SYNTHASE SUBUNIT HISF/H IGP SYNTHASE SUBUNIT HISF/H"/>
    <property type="match status" value="1"/>
</dbReference>
<dbReference type="PANTHER" id="PTHR21235:SF2">
    <property type="entry name" value="IMIDAZOLE GLYCEROL PHOSPHATE SYNTHASE HISHF"/>
    <property type="match status" value="1"/>
</dbReference>
<dbReference type="GO" id="GO:0000105">
    <property type="term" value="P:L-histidine biosynthetic process"/>
    <property type="evidence" value="ECO:0007669"/>
    <property type="project" value="UniProtKB-UniPathway"/>
</dbReference>
<dbReference type="InterPro" id="IPR004651">
    <property type="entry name" value="HisF"/>
</dbReference>
<dbReference type="Pfam" id="PF00977">
    <property type="entry name" value="His_biosynth"/>
    <property type="match status" value="1"/>
</dbReference>
<evidence type="ECO:0000313" key="7">
    <source>
        <dbReference type="EMBL" id="MPN03545.1"/>
    </source>
</evidence>
<dbReference type="SUPFAM" id="SSF51366">
    <property type="entry name" value="Ribulose-phoshate binding barrel"/>
    <property type="match status" value="1"/>
</dbReference>
<evidence type="ECO:0000256" key="2">
    <source>
        <dbReference type="ARBA" id="ARBA00012809"/>
    </source>
</evidence>
<dbReference type="AlphaFoldDB" id="A0A645ENF2"/>
<proteinExistence type="predicted"/>
<dbReference type="InterPro" id="IPR013785">
    <property type="entry name" value="Aldolase_TIM"/>
</dbReference>
<comment type="catalytic activity">
    <reaction evidence="6">
        <text>5-[(5-phospho-1-deoxy-D-ribulos-1-ylimino)methylamino]-1-(5-phospho-beta-D-ribosyl)imidazole-4-carboxamide + L-glutamine = D-erythro-1-(imidazol-4-yl)glycerol 3-phosphate + 5-amino-1-(5-phospho-beta-D-ribosyl)imidazole-4-carboxamide + L-glutamate + H(+)</text>
        <dbReference type="Rhea" id="RHEA:24793"/>
        <dbReference type="ChEBI" id="CHEBI:15378"/>
        <dbReference type="ChEBI" id="CHEBI:29985"/>
        <dbReference type="ChEBI" id="CHEBI:58278"/>
        <dbReference type="ChEBI" id="CHEBI:58359"/>
        <dbReference type="ChEBI" id="CHEBI:58475"/>
        <dbReference type="ChEBI" id="CHEBI:58525"/>
        <dbReference type="EC" id="4.3.2.10"/>
    </reaction>
</comment>
<evidence type="ECO:0000256" key="4">
    <source>
        <dbReference type="ARBA" id="ARBA00023102"/>
    </source>
</evidence>
<dbReference type="Gene3D" id="3.20.20.70">
    <property type="entry name" value="Aldolase class I"/>
    <property type="match status" value="1"/>
</dbReference>
<evidence type="ECO:0000256" key="5">
    <source>
        <dbReference type="ARBA" id="ARBA00023239"/>
    </source>
</evidence>
<comment type="caution">
    <text evidence="7">The sequence shown here is derived from an EMBL/GenBank/DDBJ whole genome shotgun (WGS) entry which is preliminary data.</text>
</comment>
<accession>A0A645ENF2</accession>
<keyword evidence="3" id="KW-0028">Amino-acid biosynthesis</keyword>
<name>A0A645ENF2_9ZZZZ</name>
<evidence type="ECO:0000256" key="6">
    <source>
        <dbReference type="ARBA" id="ARBA00047838"/>
    </source>
</evidence>
<keyword evidence="4" id="KW-0368">Histidine biosynthesis</keyword>
<comment type="pathway">
    <text evidence="1">Amino-acid biosynthesis; L-histidine biosynthesis; L-histidine from 5-phospho-alpha-D-ribose 1-diphosphate: step 5/9.</text>
</comment>
<dbReference type="CDD" id="cd04731">
    <property type="entry name" value="HisF"/>
    <property type="match status" value="1"/>
</dbReference>